<evidence type="ECO:0000256" key="1">
    <source>
        <dbReference type="ARBA" id="ARBA00023125"/>
    </source>
</evidence>
<dbReference type="InterPro" id="IPR036271">
    <property type="entry name" value="Tet_transcr_reg_TetR-rel_C_sf"/>
</dbReference>
<dbReference type="Proteomes" id="UP000315759">
    <property type="component" value="Unassembled WGS sequence"/>
</dbReference>
<dbReference type="InterPro" id="IPR009057">
    <property type="entry name" value="Homeodomain-like_sf"/>
</dbReference>
<accession>A0A544VYU5</accession>
<dbReference type="SUPFAM" id="SSF48498">
    <property type="entry name" value="Tetracyclin repressor-like, C-terminal domain"/>
    <property type="match status" value="1"/>
</dbReference>
<evidence type="ECO:0000259" key="3">
    <source>
        <dbReference type="Pfam" id="PF17939"/>
    </source>
</evidence>
<keyword evidence="5" id="KW-1185">Reference proteome</keyword>
<organism evidence="4 5">
    <name type="scientific">Mycolicibacterium hodleri</name>
    <dbReference type="NCBI Taxonomy" id="49897"/>
    <lineage>
        <taxon>Bacteria</taxon>
        <taxon>Bacillati</taxon>
        <taxon>Actinomycetota</taxon>
        <taxon>Actinomycetes</taxon>
        <taxon>Mycobacteriales</taxon>
        <taxon>Mycobacteriaceae</taxon>
        <taxon>Mycolicibacterium</taxon>
    </lineage>
</organism>
<dbReference type="SUPFAM" id="SSF46689">
    <property type="entry name" value="Homeodomain-like"/>
    <property type="match status" value="1"/>
</dbReference>
<dbReference type="AlphaFoldDB" id="A0A544VYU5"/>
<dbReference type="EMBL" id="VIFX01000023">
    <property type="protein sequence ID" value="TQR85150.1"/>
    <property type="molecule type" value="Genomic_DNA"/>
</dbReference>
<comment type="caution">
    <text evidence="4">The sequence shown here is derived from an EMBL/GenBank/DDBJ whole genome shotgun (WGS) entry which is preliminary data.</text>
</comment>
<keyword evidence="1" id="KW-0238">DNA-binding</keyword>
<reference evidence="4 5" key="1">
    <citation type="submission" date="2018-10" db="EMBL/GenBank/DDBJ databases">
        <title>Draft genome of Mycobacterium hodleri strain B.</title>
        <authorList>
            <person name="Amande T.J."/>
            <person name="Mcgenity T.J."/>
        </authorList>
    </citation>
    <scope>NUCLEOTIDE SEQUENCE [LARGE SCALE GENOMIC DNA]</scope>
    <source>
        <strain evidence="4 5">B</strain>
    </source>
</reference>
<protein>
    <submittedName>
        <fullName evidence="4">TetR/AcrR family transcriptional regulator</fullName>
    </submittedName>
</protein>
<dbReference type="GO" id="GO:0003677">
    <property type="term" value="F:DNA binding"/>
    <property type="evidence" value="ECO:0007669"/>
    <property type="project" value="UniProtKB-KW"/>
</dbReference>
<proteinExistence type="predicted"/>
<dbReference type="RefSeq" id="WP_142553449.1">
    <property type="nucleotide sequence ID" value="NZ_VIFX01000023.1"/>
</dbReference>
<dbReference type="InterPro" id="IPR041586">
    <property type="entry name" value="PsrA_TetR_C"/>
</dbReference>
<dbReference type="Gene3D" id="1.10.357.10">
    <property type="entry name" value="Tetracycline Repressor, domain 2"/>
    <property type="match status" value="1"/>
</dbReference>
<dbReference type="Pfam" id="PF17939">
    <property type="entry name" value="TetR_C_30"/>
    <property type="match status" value="1"/>
</dbReference>
<evidence type="ECO:0000313" key="4">
    <source>
        <dbReference type="EMBL" id="TQR85150.1"/>
    </source>
</evidence>
<name>A0A544VYU5_9MYCO</name>
<feature type="domain" description="HTH tetR-type" evidence="2">
    <location>
        <begin position="16"/>
        <end position="61"/>
    </location>
</feature>
<dbReference type="Pfam" id="PF00440">
    <property type="entry name" value="TetR_N"/>
    <property type="match status" value="1"/>
</dbReference>
<gene>
    <name evidence="4" type="ORF">D8S82_18285</name>
</gene>
<dbReference type="InterPro" id="IPR001647">
    <property type="entry name" value="HTH_TetR"/>
</dbReference>
<evidence type="ECO:0000259" key="2">
    <source>
        <dbReference type="Pfam" id="PF00440"/>
    </source>
</evidence>
<sequence length="211" mass="23248">MSGPASDTDSNARELLMDTAETLIAERGMGVSLREIASRAGQRNNSAVIYHFGNHDGLIAATLDRRMSVLDEQRRLLLAELDARADFTVEDVLTAIIAPALDLPYRSGATHYARFVEQIRTHPVIASTAPRTDNWGATMALTQRLSACLPDYPRRDLTRRIGLMATTMFSLIADYERRGELESARGRKRACRELVPILAAVLTARPADATP</sequence>
<feature type="domain" description="PsrA tetracyclin repressor-like C-terminal" evidence="3">
    <location>
        <begin position="95"/>
        <end position="200"/>
    </location>
</feature>
<evidence type="ECO:0000313" key="5">
    <source>
        <dbReference type="Proteomes" id="UP000315759"/>
    </source>
</evidence>